<evidence type="ECO:0000259" key="1">
    <source>
        <dbReference type="Pfam" id="PF11008"/>
    </source>
</evidence>
<feature type="domain" description="DUF2846" evidence="1">
    <location>
        <begin position="13"/>
        <end position="68"/>
    </location>
</feature>
<reference evidence="2 3" key="1">
    <citation type="submission" date="2014-03" db="EMBL/GenBank/DDBJ databases">
        <title>Bradyrhizobium valentinum sp. nov., isolated from effective nodules of Lupinus mariae-josephae, a lupine endemic of basic-lime soils in Eastern Spain.</title>
        <authorList>
            <person name="Duran D."/>
            <person name="Rey L."/>
            <person name="Navarro A."/>
            <person name="Busquets A."/>
            <person name="Imperial J."/>
            <person name="Ruiz-Argueso T."/>
        </authorList>
    </citation>
    <scope>NUCLEOTIDE SEQUENCE [LARGE SCALE GENOMIC DNA]</scope>
    <source>
        <strain evidence="2 3">Ro19</strain>
    </source>
</reference>
<name>A0A0R3N8Q7_9BRAD</name>
<organism evidence="2 3">
    <name type="scientific">Bradyrhizobium retamae</name>
    <dbReference type="NCBI Taxonomy" id="1300035"/>
    <lineage>
        <taxon>Bacteria</taxon>
        <taxon>Pseudomonadati</taxon>
        <taxon>Pseudomonadota</taxon>
        <taxon>Alphaproteobacteria</taxon>
        <taxon>Hyphomicrobiales</taxon>
        <taxon>Nitrobacteraceae</taxon>
        <taxon>Bradyrhizobium</taxon>
    </lineage>
</organism>
<gene>
    <name evidence="2" type="ORF">CQ13_20835</name>
</gene>
<dbReference type="EMBL" id="LLYA01000090">
    <property type="protein sequence ID" value="KRR28442.1"/>
    <property type="molecule type" value="Genomic_DNA"/>
</dbReference>
<evidence type="ECO:0000313" key="2">
    <source>
        <dbReference type="EMBL" id="KRR28442.1"/>
    </source>
</evidence>
<dbReference type="Pfam" id="PF11008">
    <property type="entry name" value="DUF2846"/>
    <property type="match status" value="1"/>
</dbReference>
<dbReference type="Proteomes" id="UP000052023">
    <property type="component" value="Unassembled WGS sequence"/>
</dbReference>
<proteinExistence type="predicted"/>
<sequence length="127" mass="13508">MYFLREKGLVGTEVGIKIDGKPVGSVAKGLYFFLDRPPGRYRIACVNPISMDYETETEIEGGRTYYFGVGTPQVAAPGQNLLNQALAGSSGQQMRATSPLMAGFSGAALYQIDAAEGAAVISQLKPQ</sequence>
<dbReference type="AlphaFoldDB" id="A0A0R3N8Q7"/>
<dbReference type="InterPro" id="IPR022548">
    <property type="entry name" value="DUF2846"/>
</dbReference>
<protein>
    <recommendedName>
        <fullName evidence="1">DUF2846 domain-containing protein</fullName>
    </recommendedName>
</protein>
<comment type="caution">
    <text evidence="2">The sequence shown here is derived from an EMBL/GenBank/DDBJ whole genome shotgun (WGS) entry which is preliminary data.</text>
</comment>
<accession>A0A0R3N8Q7</accession>
<keyword evidence="3" id="KW-1185">Reference proteome</keyword>
<evidence type="ECO:0000313" key="3">
    <source>
        <dbReference type="Proteomes" id="UP000052023"/>
    </source>
</evidence>